<dbReference type="PANTHER" id="PTHR33885:SF3">
    <property type="entry name" value="PHAGE SHOCK PROTEIN C"/>
    <property type="match status" value="1"/>
</dbReference>
<reference evidence="8 9" key="1">
    <citation type="submission" date="2018-08" db="EMBL/GenBank/DDBJ databases">
        <title>Microbacterium lemovicicum sp. nov., a bacterium isolated from a natural uranium-rich soil.</title>
        <authorList>
            <person name="ORTET P."/>
        </authorList>
    </citation>
    <scope>NUCLEOTIDE SEQUENCE [LARGE SCALE GENOMIC DNA]</scope>
    <source>
        <strain evidence="8 9">Viu22</strain>
    </source>
</reference>
<gene>
    <name evidence="8" type="ORF">CVS47_02651</name>
</gene>
<proteinExistence type="predicted"/>
<keyword evidence="3 6" id="KW-0812">Transmembrane</keyword>
<sequence>MDPGVRPLSSPDGGDQTEVMTTLARPRQGRVLAGVCAAIARRFGWSPTVVRVLTVLGVVFAGVSVLAYLLLWVLIPQE</sequence>
<dbReference type="InterPro" id="IPR007168">
    <property type="entry name" value="Phageshock_PspC_N"/>
</dbReference>
<evidence type="ECO:0000256" key="4">
    <source>
        <dbReference type="ARBA" id="ARBA00022989"/>
    </source>
</evidence>
<keyword evidence="2" id="KW-1003">Cell membrane</keyword>
<evidence type="ECO:0000256" key="1">
    <source>
        <dbReference type="ARBA" id="ARBA00004162"/>
    </source>
</evidence>
<organism evidence="8 9">
    <name type="scientific">Microbacterium lemovicicum</name>
    <dbReference type="NCBI Taxonomy" id="1072463"/>
    <lineage>
        <taxon>Bacteria</taxon>
        <taxon>Bacillati</taxon>
        <taxon>Actinomycetota</taxon>
        <taxon>Actinomycetes</taxon>
        <taxon>Micrococcales</taxon>
        <taxon>Microbacteriaceae</taxon>
        <taxon>Microbacterium</taxon>
    </lineage>
</organism>
<dbReference type="InterPro" id="IPR052027">
    <property type="entry name" value="PspC"/>
</dbReference>
<protein>
    <recommendedName>
        <fullName evidence="7">Phage shock protein PspC N-terminal domain-containing protein</fullName>
    </recommendedName>
</protein>
<evidence type="ECO:0000256" key="3">
    <source>
        <dbReference type="ARBA" id="ARBA00022692"/>
    </source>
</evidence>
<dbReference type="EMBL" id="CP031423">
    <property type="protein sequence ID" value="AZS38001.1"/>
    <property type="molecule type" value="Genomic_DNA"/>
</dbReference>
<dbReference type="KEGG" id="mlv:CVS47_02651"/>
<dbReference type="PANTHER" id="PTHR33885">
    <property type="entry name" value="PHAGE SHOCK PROTEIN C"/>
    <property type="match status" value="1"/>
</dbReference>
<evidence type="ECO:0000259" key="7">
    <source>
        <dbReference type="Pfam" id="PF04024"/>
    </source>
</evidence>
<dbReference type="Proteomes" id="UP000276888">
    <property type="component" value="Chromosome"/>
</dbReference>
<comment type="subcellular location">
    <subcellularLocation>
        <location evidence="1">Cell membrane</location>
        <topology evidence="1">Single-pass membrane protein</topology>
    </subcellularLocation>
</comment>
<keyword evidence="5 6" id="KW-0472">Membrane</keyword>
<evidence type="ECO:0000256" key="5">
    <source>
        <dbReference type="ARBA" id="ARBA00023136"/>
    </source>
</evidence>
<evidence type="ECO:0000313" key="8">
    <source>
        <dbReference type="EMBL" id="AZS38001.1"/>
    </source>
</evidence>
<evidence type="ECO:0000313" key="9">
    <source>
        <dbReference type="Proteomes" id="UP000276888"/>
    </source>
</evidence>
<evidence type="ECO:0000256" key="2">
    <source>
        <dbReference type="ARBA" id="ARBA00022475"/>
    </source>
</evidence>
<dbReference type="Pfam" id="PF04024">
    <property type="entry name" value="PspC"/>
    <property type="match status" value="1"/>
</dbReference>
<keyword evidence="9" id="KW-1185">Reference proteome</keyword>
<dbReference type="GO" id="GO:0005886">
    <property type="term" value="C:plasma membrane"/>
    <property type="evidence" value="ECO:0007669"/>
    <property type="project" value="UniProtKB-SubCell"/>
</dbReference>
<feature type="transmembrane region" description="Helical" evidence="6">
    <location>
        <begin position="49"/>
        <end position="75"/>
    </location>
</feature>
<name>A0A3S9WD78_9MICO</name>
<accession>A0A3S9WD78</accession>
<feature type="domain" description="Phage shock protein PspC N-terminal" evidence="7">
    <location>
        <begin position="22"/>
        <end position="78"/>
    </location>
</feature>
<keyword evidence="4 6" id="KW-1133">Transmembrane helix</keyword>
<dbReference type="AlphaFoldDB" id="A0A3S9WD78"/>
<evidence type="ECO:0000256" key="6">
    <source>
        <dbReference type="SAM" id="Phobius"/>
    </source>
</evidence>